<gene>
    <name evidence="3" type="ORF">WG219_16350</name>
</gene>
<feature type="domain" description="DUF1254" evidence="2">
    <location>
        <begin position="6"/>
        <end position="52"/>
    </location>
</feature>
<evidence type="ECO:0000259" key="2">
    <source>
        <dbReference type="Pfam" id="PF06863"/>
    </source>
</evidence>
<evidence type="ECO:0000259" key="1">
    <source>
        <dbReference type="Pfam" id="PF06742"/>
    </source>
</evidence>
<dbReference type="SUPFAM" id="SSF160935">
    <property type="entry name" value="VPA0735-like"/>
    <property type="match status" value="1"/>
</dbReference>
<accession>A0ABZ2REK0</accession>
<reference evidence="3 4" key="1">
    <citation type="submission" date="2024-03" db="EMBL/GenBank/DDBJ databases">
        <title>Complete genome of BD2.</title>
        <authorList>
            <person name="Cao G."/>
        </authorList>
    </citation>
    <scope>NUCLEOTIDE SEQUENCE [LARGE SCALE GENOMIC DNA]</scope>
    <source>
        <strain evidence="3 4">BD2</strain>
    </source>
</reference>
<sequence length="320" mass="35618">MPLPPPAGKLPEGVEEIKVPTSMVWLITRTQTNGPDDYANVHAFQDQLKLTPLSAWGTDYTPPKGLPVRKDPNDQVAPQEQVNAMDGVQLLTRFAELLKLYPPHANDYPMLHRMQALGIEPGKDFDTSRFTPAQLEVIRGMAKNVQQETIKALNTASLGKVKNGWNWSDDLGAYGTRYRVRTLVALAGLGANLPEDAIYPNGFADADGNPYSGKNNYVLRFEKGQIPPADAFWSLTMYDSKGFQIANPIDRFALSSHSKLHYNSDGSLELYLQHKSPGKDKESNWLPAPEGDFQLTLRLYSPRAEMLKGEWTPPAVQKVK</sequence>
<keyword evidence="4" id="KW-1185">Reference proteome</keyword>
<evidence type="ECO:0000313" key="3">
    <source>
        <dbReference type="EMBL" id="WXL24865.1"/>
    </source>
</evidence>
<feature type="domain" description="DUF1214" evidence="1">
    <location>
        <begin position="197"/>
        <end position="303"/>
    </location>
</feature>
<dbReference type="Pfam" id="PF06863">
    <property type="entry name" value="DUF1254"/>
    <property type="match status" value="1"/>
</dbReference>
<dbReference type="InterPro" id="IPR037049">
    <property type="entry name" value="DUF1214_C_sf"/>
</dbReference>
<dbReference type="Proteomes" id="UP001476583">
    <property type="component" value="Chromosome"/>
</dbReference>
<dbReference type="InterPro" id="IPR037050">
    <property type="entry name" value="DUF1254_sf"/>
</dbReference>
<dbReference type="Gene3D" id="2.60.120.600">
    <property type="entry name" value="Domain of unknown function DUF1214, C-terminal domain"/>
    <property type="match status" value="1"/>
</dbReference>
<organism evidence="3 4">
    <name type="scientific">Ectopseudomonas mendocina</name>
    <name type="common">Pseudomonas mendocina</name>
    <dbReference type="NCBI Taxonomy" id="300"/>
    <lineage>
        <taxon>Bacteria</taxon>
        <taxon>Pseudomonadati</taxon>
        <taxon>Pseudomonadota</taxon>
        <taxon>Gammaproteobacteria</taxon>
        <taxon>Pseudomonadales</taxon>
        <taxon>Pseudomonadaceae</taxon>
        <taxon>Ectopseudomonas</taxon>
    </lineage>
</organism>
<protein>
    <submittedName>
        <fullName evidence="3">DUF1214 domain-containing protein</fullName>
    </submittedName>
</protein>
<dbReference type="Pfam" id="PF06742">
    <property type="entry name" value="DUF1214"/>
    <property type="match status" value="1"/>
</dbReference>
<dbReference type="InterPro" id="IPR010679">
    <property type="entry name" value="DUF1254"/>
</dbReference>
<dbReference type="InterPro" id="IPR010621">
    <property type="entry name" value="DUF1214"/>
</dbReference>
<dbReference type="Gene3D" id="2.60.40.1610">
    <property type="entry name" value="Domain of unknown function DUF1254"/>
    <property type="match status" value="1"/>
</dbReference>
<dbReference type="PANTHER" id="PTHR36509:SF2">
    <property type="entry name" value="BLL3101 PROTEIN"/>
    <property type="match status" value="1"/>
</dbReference>
<dbReference type="EMBL" id="CP148074">
    <property type="protein sequence ID" value="WXL24865.1"/>
    <property type="molecule type" value="Genomic_DNA"/>
</dbReference>
<name>A0ABZ2REK0_ECTME</name>
<proteinExistence type="predicted"/>
<dbReference type="PANTHER" id="PTHR36509">
    <property type="entry name" value="BLL3101 PROTEIN"/>
    <property type="match status" value="1"/>
</dbReference>
<evidence type="ECO:0000313" key="4">
    <source>
        <dbReference type="Proteomes" id="UP001476583"/>
    </source>
</evidence>